<evidence type="ECO:0000313" key="2">
    <source>
        <dbReference type="EMBL" id="MDC7150452.1"/>
    </source>
</evidence>
<protein>
    <recommendedName>
        <fullName evidence="4">Lipocalin-like domain-containing protein</fullName>
    </recommendedName>
</protein>
<dbReference type="RefSeq" id="WP_195281631.1">
    <property type="nucleotide sequence ID" value="NZ_CAOJXY010000028.1"/>
</dbReference>
<evidence type="ECO:0008006" key="4">
    <source>
        <dbReference type="Google" id="ProtNLM"/>
    </source>
</evidence>
<proteinExistence type="predicted"/>
<dbReference type="PROSITE" id="PS51257">
    <property type="entry name" value="PROKAR_LIPOPROTEIN"/>
    <property type="match status" value="1"/>
</dbReference>
<feature type="signal peptide" evidence="1">
    <location>
        <begin position="1"/>
        <end position="23"/>
    </location>
</feature>
<accession>A0AAW6I9V0</accession>
<keyword evidence="1" id="KW-0732">Signal</keyword>
<dbReference type="AlphaFoldDB" id="A0AAW6I9V0"/>
<evidence type="ECO:0000313" key="3">
    <source>
        <dbReference type="Proteomes" id="UP001213646"/>
    </source>
</evidence>
<dbReference type="Proteomes" id="UP001213646">
    <property type="component" value="Unassembled WGS sequence"/>
</dbReference>
<sequence length="144" mass="16261">MKKLMNVLPLLLVAVLLFGTACQGNKKKGVENVNVTLFDKELPEIKALVNGDWELVSGKNAREFCEYENTFIKFADDQYVWTEDGKAEPGVLNWRKADTGAGYEAYLMDVFYETNPAYPVSVKGDTLILQDCSETGYKYTLVRK</sequence>
<evidence type="ECO:0000256" key="1">
    <source>
        <dbReference type="SAM" id="SignalP"/>
    </source>
</evidence>
<dbReference type="EMBL" id="JAQPYX010000120">
    <property type="protein sequence ID" value="MDC7150452.1"/>
    <property type="molecule type" value="Genomic_DNA"/>
</dbReference>
<comment type="caution">
    <text evidence="2">The sequence shown here is derived from an EMBL/GenBank/DDBJ whole genome shotgun (WGS) entry which is preliminary data.</text>
</comment>
<gene>
    <name evidence="2" type="ORF">PQG89_13665</name>
</gene>
<feature type="chain" id="PRO_5043711803" description="Lipocalin-like domain-containing protein" evidence="1">
    <location>
        <begin position="24"/>
        <end position="144"/>
    </location>
</feature>
<name>A0AAW6I9V0_9BACT</name>
<organism evidence="2 3">
    <name type="scientific">Parabacteroides johnsonii</name>
    <dbReference type="NCBI Taxonomy" id="387661"/>
    <lineage>
        <taxon>Bacteria</taxon>
        <taxon>Pseudomonadati</taxon>
        <taxon>Bacteroidota</taxon>
        <taxon>Bacteroidia</taxon>
        <taxon>Bacteroidales</taxon>
        <taxon>Tannerellaceae</taxon>
        <taxon>Parabacteroides</taxon>
    </lineage>
</organism>
<reference evidence="2" key="1">
    <citation type="submission" date="2023-01" db="EMBL/GenBank/DDBJ databases">
        <title>Exploring GABA producing Bacteroides strains toward improving mental health.</title>
        <authorList>
            <person name="Yousuf B."/>
            <person name="Bouhlel N.E."/>
            <person name="Mottawea W."/>
            <person name="Hammami R."/>
        </authorList>
    </citation>
    <scope>NUCLEOTIDE SEQUENCE</scope>
    <source>
        <strain evidence="2">UO.H1047</strain>
    </source>
</reference>